<reference evidence="12 14" key="2">
    <citation type="submission" date="2024-07" db="EMBL/GenBank/DDBJ databases">
        <authorList>
            <person name="Akdeniz Z."/>
        </authorList>
    </citation>
    <scope>NUCLEOTIDE SEQUENCE [LARGE SCALE GENOMIC DNA]</scope>
</reference>
<name>A0AA86VAD3_9EUKA</name>
<keyword evidence="6" id="KW-0969">Cilium</keyword>
<comment type="subcellular location">
    <subcellularLocation>
        <location evidence="1">Cytoplasm</location>
        <location evidence="1">Cytoskeleton</location>
        <location evidence="1">Flagellum axoneme</location>
    </subcellularLocation>
</comment>
<keyword evidence="8" id="KW-0966">Cell projection</keyword>
<sequence>MQAQNKQQQNSTVNQNQSLYRNPGVFNSSTWQKPTEFQQQTQTRLKNLQATARTDVQTLLNGIPARPEEPTKQVQVENYLEALPDKIEEQTHETQTDPMQEVREPAVYREPPQGVEKDTQIFDGDLFNFDREVQPILDVLVGSVLQQSLTEFADEEEIRLIREARQRLKQKRAAELQEVRRLEEAEKRKREEIQRRQAEDLKRKLVEETLAKKIQSQLFARQYCKQLEQDVLDQLEQKGAFTSKLENAVTGEFIPHIINLGIEKARARENIHALLKTMIMDAVKKGIEMEK</sequence>
<dbReference type="EMBL" id="CAXDID020000031">
    <property type="protein sequence ID" value="CAL5994042.1"/>
    <property type="molecule type" value="Genomic_DNA"/>
</dbReference>
<keyword evidence="14" id="KW-1185">Reference proteome</keyword>
<keyword evidence="7" id="KW-0206">Cytoskeleton</keyword>
<dbReference type="AlphaFoldDB" id="A0AA86VAD3"/>
<keyword evidence="4" id="KW-0597">Phosphoprotein</keyword>
<evidence type="ECO:0000256" key="6">
    <source>
        <dbReference type="ARBA" id="ARBA00023069"/>
    </source>
</evidence>
<evidence type="ECO:0000256" key="2">
    <source>
        <dbReference type="ARBA" id="ARBA00006737"/>
    </source>
</evidence>
<keyword evidence="5" id="KW-0282">Flagellum</keyword>
<evidence type="ECO:0000313" key="14">
    <source>
        <dbReference type="Proteomes" id="UP001642409"/>
    </source>
</evidence>
<dbReference type="EMBL" id="CATOUU010000937">
    <property type="protein sequence ID" value="CAI9961033.1"/>
    <property type="molecule type" value="Genomic_DNA"/>
</dbReference>
<dbReference type="Pfam" id="PF06098">
    <property type="entry name" value="Radial_spoke_3"/>
    <property type="match status" value="1"/>
</dbReference>
<evidence type="ECO:0000256" key="8">
    <source>
        <dbReference type="ARBA" id="ARBA00023273"/>
    </source>
</evidence>
<evidence type="ECO:0000256" key="7">
    <source>
        <dbReference type="ARBA" id="ARBA00023212"/>
    </source>
</evidence>
<evidence type="ECO:0000313" key="11">
    <source>
        <dbReference type="EMBL" id="CAI9961033.1"/>
    </source>
</evidence>
<comment type="similarity">
    <text evidence="2">Belongs to the flagellar radial spoke RSP3 family.</text>
</comment>
<proteinExistence type="inferred from homology"/>
<evidence type="ECO:0000256" key="10">
    <source>
        <dbReference type="SAM" id="MobiDB-lite"/>
    </source>
</evidence>
<evidence type="ECO:0000313" key="13">
    <source>
        <dbReference type="EMBL" id="CAL5995707.1"/>
    </source>
</evidence>
<accession>A0AA86VAD3</accession>
<dbReference type="PANTHER" id="PTHR21648">
    <property type="entry name" value="FLAGELLAR RADIAL SPOKE PROTEIN 3"/>
    <property type="match status" value="1"/>
</dbReference>
<evidence type="ECO:0000256" key="4">
    <source>
        <dbReference type="ARBA" id="ARBA00022553"/>
    </source>
</evidence>
<organism evidence="11">
    <name type="scientific">Hexamita inflata</name>
    <dbReference type="NCBI Taxonomy" id="28002"/>
    <lineage>
        <taxon>Eukaryota</taxon>
        <taxon>Metamonada</taxon>
        <taxon>Diplomonadida</taxon>
        <taxon>Hexamitidae</taxon>
        <taxon>Hexamitinae</taxon>
        <taxon>Hexamita</taxon>
    </lineage>
</organism>
<protein>
    <submittedName>
        <fullName evidence="11">Radial-spoke protein</fullName>
    </submittedName>
    <submittedName>
        <fullName evidence="12">Radial-spoke_protein</fullName>
    </submittedName>
</protein>
<feature type="compositionally biased region" description="Polar residues" evidence="10">
    <location>
        <begin position="25"/>
        <end position="46"/>
    </location>
</feature>
<dbReference type="GO" id="GO:0005929">
    <property type="term" value="C:cilium"/>
    <property type="evidence" value="ECO:0007669"/>
    <property type="project" value="TreeGrafter"/>
</dbReference>
<evidence type="ECO:0000256" key="9">
    <source>
        <dbReference type="SAM" id="Coils"/>
    </source>
</evidence>
<dbReference type="InterPro" id="IPR009290">
    <property type="entry name" value="Radial_spoke_3"/>
</dbReference>
<dbReference type="EMBL" id="CAXDID020000033">
    <property type="protein sequence ID" value="CAL5995707.1"/>
    <property type="molecule type" value="Genomic_DNA"/>
</dbReference>
<evidence type="ECO:0000313" key="12">
    <source>
        <dbReference type="EMBL" id="CAL5994042.1"/>
    </source>
</evidence>
<feature type="coiled-coil region" evidence="9">
    <location>
        <begin position="158"/>
        <end position="208"/>
    </location>
</feature>
<dbReference type="Proteomes" id="UP001642409">
    <property type="component" value="Unassembled WGS sequence"/>
</dbReference>
<dbReference type="PANTHER" id="PTHR21648:SF0">
    <property type="entry name" value="RADIAL SPOKE HEAD PROTEIN 3 HOMOLOG"/>
    <property type="match status" value="1"/>
</dbReference>
<gene>
    <name evidence="12" type="ORF">HINF_LOCUS13357</name>
    <name evidence="13" type="ORF">HINF_LOCUS14166</name>
    <name evidence="11" type="ORF">HINF_LOCUS48678</name>
</gene>
<evidence type="ECO:0000256" key="3">
    <source>
        <dbReference type="ARBA" id="ARBA00022490"/>
    </source>
</evidence>
<keyword evidence="9" id="KW-0175">Coiled coil</keyword>
<feature type="region of interest" description="Disordered" evidence="10">
    <location>
        <begin position="1"/>
        <end position="46"/>
    </location>
</feature>
<keyword evidence="3" id="KW-0963">Cytoplasm</keyword>
<evidence type="ECO:0000256" key="1">
    <source>
        <dbReference type="ARBA" id="ARBA00004611"/>
    </source>
</evidence>
<evidence type="ECO:0000256" key="5">
    <source>
        <dbReference type="ARBA" id="ARBA00022846"/>
    </source>
</evidence>
<reference evidence="11" key="1">
    <citation type="submission" date="2023-06" db="EMBL/GenBank/DDBJ databases">
        <authorList>
            <person name="Kurt Z."/>
        </authorList>
    </citation>
    <scope>NUCLEOTIDE SEQUENCE</scope>
</reference>
<feature type="compositionally biased region" description="Low complexity" evidence="10">
    <location>
        <begin position="1"/>
        <end position="17"/>
    </location>
</feature>
<comment type="caution">
    <text evidence="11">The sequence shown here is derived from an EMBL/GenBank/DDBJ whole genome shotgun (WGS) entry which is preliminary data.</text>
</comment>